<feature type="domain" description="C-CAP/cofactor C-like" evidence="2">
    <location>
        <begin position="95"/>
        <end position="247"/>
    </location>
</feature>
<evidence type="ECO:0000313" key="3">
    <source>
        <dbReference type="EMBL" id="SCU91895.1"/>
    </source>
</evidence>
<feature type="compositionally biased region" description="Polar residues" evidence="1">
    <location>
        <begin position="83"/>
        <end position="93"/>
    </location>
</feature>
<dbReference type="Proteomes" id="UP000190274">
    <property type="component" value="Chromosome F"/>
</dbReference>
<feature type="region of interest" description="Disordered" evidence="1">
    <location>
        <begin position="54"/>
        <end position="93"/>
    </location>
</feature>
<reference evidence="3 4" key="1">
    <citation type="submission" date="2016-03" db="EMBL/GenBank/DDBJ databases">
        <authorList>
            <person name="Devillers H."/>
        </authorList>
    </citation>
    <scope>NUCLEOTIDE SEQUENCE [LARGE SCALE GENOMIC DNA]</scope>
    <source>
        <strain evidence="3">CBS 10888</strain>
    </source>
</reference>
<sequence length="265" mass="30030">MTAIDRKLGDSGQELELKKEINNLLLELRSVSHLIPMYDLEKLRVKLDHLLQKASENTAPQPRKFKFKSKPLSDRSTPRHSPDSVSTTASATELPTSTGKTLVCDGKQTLYQGLRDTSLTYDIRNDLSGEMNGNSSSLHLRDLNKSVVNFKGLHFDHGSVYVENARDCVIAFQLQASSDVQIRLFKLYNCKVYITRLGSTVPQTIILEECRDCQFHTDMQTAAVAVQDFSSIGKLGEEYQKSYHFVPFETYSFDTQRLKGELRRS</sequence>
<dbReference type="OrthoDB" id="4035763at2759"/>
<dbReference type="STRING" id="1266660.A0A1G4JMT6"/>
<name>A0A1G4JMT6_9SACH</name>
<evidence type="ECO:0000256" key="1">
    <source>
        <dbReference type="SAM" id="MobiDB-lite"/>
    </source>
</evidence>
<dbReference type="PROSITE" id="PS51329">
    <property type="entry name" value="C_CAP_COFACTOR_C"/>
    <property type="match status" value="1"/>
</dbReference>
<feature type="compositionally biased region" description="Basic and acidic residues" evidence="1">
    <location>
        <begin position="71"/>
        <end position="82"/>
    </location>
</feature>
<dbReference type="InterPro" id="IPR017901">
    <property type="entry name" value="C-CAP_CF_C-like"/>
</dbReference>
<gene>
    <name evidence="3" type="ORF">LADA_0F12838G</name>
</gene>
<dbReference type="AlphaFoldDB" id="A0A1G4JMT6"/>
<dbReference type="InterPro" id="IPR016098">
    <property type="entry name" value="CAP/MinC_C"/>
</dbReference>
<organism evidence="3 4">
    <name type="scientific">Lachancea dasiensis</name>
    <dbReference type="NCBI Taxonomy" id="1072105"/>
    <lineage>
        <taxon>Eukaryota</taxon>
        <taxon>Fungi</taxon>
        <taxon>Dikarya</taxon>
        <taxon>Ascomycota</taxon>
        <taxon>Saccharomycotina</taxon>
        <taxon>Saccharomycetes</taxon>
        <taxon>Saccharomycetales</taxon>
        <taxon>Saccharomycetaceae</taxon>
        <taxon>Lachancea</taxon>
    </lineage>
</organism>
<dbReference type="EMBL" id="LT598458">
    <property type="protein sequence ID" value="SCU91895.1"/>
    <property type="molecule type" value="Genomic_DNA"/>
</dbReference>
<protein>
    <submittedName>
        <fullName evidence="3">LADA_0F12838g1_1</fullName>
    </submittedName>
</protein>
<evidence type="ECO:0000259" key="2">
    <source>
        <dbReference type="PROSITE" id="PS51329"/>
    </source>
</evidence>
<proteinExistence type="predicted"/>
<keyword evidence="4" id="KW-1185">Reference proteome</keyword>
<dbReference type="Gene3D" id="2.160.20.70">
    <property type="match status" value="1"/>
</dbReference>
<accession>A0A1G4JMT6</accession>
<evidence type="ECO:0000313" key="4">
    <source>
        <dbReference type="Proteomes" id="UP000190274"/>
    </source>
</evidence>